<dbReference type="RefSeq" id="WP_039697123.1">
    <property type="nucleotide sequence ID" value="NZ_AUZH01000026.1"/>
</dbReference>
<dbReference type="AlphaFoldDB" id="A0A091CAR9"/>
<keyword evidence="3" id="KW-0813">Transport</keyword>
<comment type="caution">
    <text evidence="9">The sequence shown here is derived from an EMBL/GenBank/DDBJ whole genome shotgun (WGS) entry which is preliminary data.</text>
</comment>
<evidence type="ECO:0000313" key="12">
    <source>
        <dbReference type="Proteomes" id="UP000182793"/>
    </source>
</evidence>
<organism evidence="9 11">
    <name type="scientific">Streptococcus equinus JB1</name>
    <dbReference type="NCBI Taxonomy" id="1294274"/>
    <lineage>
        <taxon>Bacteria</taxon>
        <taxon>Bacillati</taxon>
        <taxon>Bacillota</taxon>
        <taxon>Bacilli</taxon>
        <taxon>Lactobacillales</taxon>
        <taxon>Streptococcaceae</taxon>
        <taxon>Streptococcus</taxon>
    </lineage>
</organism>
<evidence type="ECO:0000313" key="9">
    <source>
        <dbReference type="EMBL" id="KFN87313.1"/>
    </source>
</evidence>
<comment type="similarity">
    <text evidence="2">Belongs to the autoinducer-2 exporter (AI-2E) (TC 2.A.86) family.</text>
</comment>
<dbReference type="Pfam" id="PF01594">
    <property type="entry name" value="AI-2E_transport"/>
    <property type="match status" value="1"/>
</dbReference>
<evidence type="ECO:0000256" key="2">
    <source>
        <dbReference type="ARBA" id="ARBA00009773"/>
    </source>
</evidence>
<feature type="transmembrane region" description="Helical" evidence="8">
    <location>
        <begin position="241"/>
        <end position="262"/>
    </location>
</feature>
<keyword evidence="12" id="KW-1185">Reference proteome</keyword>
<dbReference type="EMBL" id="AUZH01000026">
    <property type="protein sequence ID" value="KFN87313.1"/>
    <property type="molecule type" value="Genomic_DNA"/>
</dbReference>
<gene>
    <name evidence="9" type="ORF">H702_07810</name>
    <name evidence="10" type="ORF">SAMN02910290_00566</name>
</gene>
<sequence>MDRHQEKKFTESWFFKWVLNSQATVTVMVTFLVFLTLYLFTKISFLFKPVLSFLAIIMLPLVISAILYYLIKPLVGLIERRGVNRTVSIFIVYAIIVALLIWAVASFIPMIEGQLTSFVENLPAYVKSVNVESSKLLKSPWLANYQSELQDMLANISNKAVDYAESFSKNAIDWASSFASAIARVTLAIIMSPFILFYFLRDSHKMKEGLIKALPTRMRRPTSRILGDINKQLAGYVQGQVTVAIVVGIMFTIFFNMIGLRYAATFGIIAGFLNMIPYLGSFLAMVPVVIMGIVQGPIMLIKVLVTFVVEQTIEGRFVAPLVLGSKLSIHPITIMFILLTSGSMFGIWGVFLGIPVYASIKVVVKEIFDWYKAVSGLYEEELIVEEGEEESKDVK</sequence>
<name>A0A091CAR9_STREI</name>
<keyword evidence="6 8" id="KW-1133">Transmembrane helix</keyword>
<evidence type="ECO:0000256" key="8">
    <source>
        <dbReference type="SAM" id="Phobius"/>
    </source>
</evidence>
<dbReference type="EMBL" id="FOTG01000003">
    <property type="protein sequence ID" value="SFL13899.1"/>
    <property type="molecule type" value="Genomic_DNA"/>
</dbReference>
<feature type="transmembrane region" description="Helical" evidence="8">
    <location>
        <begin position="282"/>
        <end position="305"/>
    </location>
</feature>
<keyword evidence="7 8" id="KW-0472">Membrane</keyword>
<evidence type="ECO:0000256" key="3">
    <source>
        <dbReference type="ARBA" id="ARBA00022448"/>
    </source>
</evidence>
<dbReference type="GO" id="GO:0005886">
    <property type="term" value="C:plasma membrane"/>
    <property type="evidence" value="ECO:0007669"/>
    <property type="project" value="UniProtKB-SubCell"/>
</dbReference>
<dbReference type="InterPro" id="IPR002549">
    <property type="entry name" value="AI-2E-like"/>
</dbReference>
<dbReference type="PANTHER" id="PTHR21716">
    <property type="entry name" value="TRANSMEMBRANE PROTEIN"/>
    <property type="match status" value="1"/>
</dbReference>
<dbReference type="GO" id="GO:0055085">
    <property type="term" value="P:transmembrane transport"/>
    <property type="evidence" value="ECO:0007669"/>
    <property type="project" value="TreeGrafter"/>
</dbReference>
<feature type="transmembrane region" description="Helical" evidence="8">
    <location>
        <begin position="90"/>
        <end position="111"/>
    </location>
</feature>
<evidence type="ECO:0000256" key="4">
    <source>
        <dbReference type="ARBA" id="ARBA00022475"/>
    </source>
</evidence>
<comment type="subcellular location">
    <subcellularLocation>
        <location evidence="1">Cell membrane</location>
        <topology evidence="1">Multi-pass membrane protein</topology>
    </subcellularLocation>
</comment>
<feature type="transmembrane region" description="Helical" evidence="8">
    <location>
        <begin position="21"/>
        <end position="40"/>
    </location>
</feature>
<keyword evidence="4" id="KW-1003">Cell membrane</keyword>
<reference evidence="9 11" key="1">
    <citation type="journal article" date="2014" name="Genome Announc.">
        <title>Draft Genome Sequences of Streptococcus bovis Strains ATCC 33317 and JB1.</title>
        <authorList>
            <person name="Benahmed F.H."/>
            <person name="Gopinath G.R."/>
            <person name="Harbottle H."/>
            <person name="Cotta M.A."/>
            <person name="Luo Y."/>
            <person name="Henderson C."/>
            <person name="Teri P."/>
            <person name="Soppet D."/>
            <person name="Rasmussen M."/>
            <person name="Whitehead T.R."/>
            <person name="Davidson M."/>
        </authorList>
    </citation>
    <scope>NUCLEOTIDE SEQUENCE [LARGE SCALE GENOMIC DNA]</scope>
    <source>
        <strain evidence="9 11">JB1</strain>
    </source>
</reference>
<feature type="transmembrane region" description="Helical" evidence="8">
    <location>
        <begin position="178"/>
        <end position="200"/>
    </location>
</feature>
<evidence type="ECO:0000256" key="6">
    <source>
        <dbReference type="ARBA" id="ARBA00022989"/>
    </source>
</evidence>
<proteinExistence type="inferred from homology"/>
<dbReference type="Proteomes" id="UP000029382">
    <property type="component" value="Unassembled WGS sequence"/>
</dbReference>
<keyword evidence="5 8" id="KW-0812">Transmembrane</keyword>
<accession>A0A091CAR9</accession>
<evidence type="ECO:0000256" key="1">
    <source>
        <dbReference type="ARBA" id="ARBA00004651"/>
    </source>
</evidence>
<protein>
    <submittedName>
        <fullName evidence="9">Membrane protein</fullName>
    </submittedName>
    <submittedName>
        <fullName evidence="10">Predicted PurR-regulated permease PerM</fullName>
    </submittedName>
</protein>
<evidence type="ECO:0000256" key="5">
    <source>
        <dbReference type="ARBA" id="ARBA00022692"/>
    </source>
</evidence>
<reference evidence="10 12" key="2">
    <citation type="submission" date="2016-10" db="EMBL/GenBank/DDBJ databases">
        <authorList>
            <person name="Varghese N."/>
            <person name="Submissions S."/>
        </authorList>
    </citation>
    <scope>NUCLEOTIDE SEQUENCE [LARGE SCALE GENOMIC DNA]</scope>
    <source>
        <strain evidence="10 12">JB1</strain>
    </source>
</reference>
<feature type="transmembrane region" description="Helical" evidence="8">
    <location>
        <begin position="46"/>
        <end position="70"/>
    </location>
</feature>
<dbReference type="Proteomes" id="UP000182793">
    <property type="component" value="Unassembled WGS sequence"/>
</dbReference>
<evidence type="ECO:0000313" key="10">
    <source>
        <dbReference type="EMBL" id="SFL13899.1"/>
    </source>
</evidence>
<dbReference type="PANTHER" id="PTHR21716:SF53">
    <property type="entry name" value="PERMEASE PERM-RELATED"/>
    <property type="match status" value="1"/>
</dbReference>
<evidence type="ECO:0000313" key="11">
    <source>
        <dbReference type="Proteomes" id="UP000029382"/>
    </source>
</evidence>
<evidence type="ECO:0000256" key="7">
    <source>
        <dbReference type="ARBA" id="ARBA00023136"/>
    </source>
</evidence>